<dbReference type="InterPro" id="IPR051309">
    <property type="entry name" value="ABCF_ATPase"/>
</dbReference>
<dbReference type="FunFam" id="3.40.50.300:FF:000011">
    <property type="entry name" value="Putative ABC transporter ATP-binding component"/>
    <property type="match status" value="1"/>
</dbReference>
<dbReference type="Pfam" id="PF00005">
    <property type="entry name" value="ABC_tran"/>
    <property type="match status" value="2"/>
</dbReference>
<dbReference type="PANTHER" id="PTHR42855:SF2">
    <property type="entry name" value="DRUG RESISTANCE ABC TRANSPORTER,ATP-BINDING PROTEIN"/>
    <property type="match status" value="1"/>
</dbReference>
<name>A0A8J6NFE0_9BACT</name>
<evidence type="ECO:0000313" key="4">
    <source>
        <dbReference type="EMBL" id="MBC8318732.1"/>
    </source>
</evidence>
<dbReference type="SMART" id="SM00382">
    <property type="entry name" value="AAA"/>
    <property type="match status" value="1"/>
</dbReference>
<feature type="non-terminal residue" evidence="4">
    <location>
        <position position="462"/>
    </location>
</feature>
<dbReference type="AlphaFoldDB" id="A0A8J6NFE0"/>
<sequence>MITINNLSIQHGDKHLFRNVSCQIYEHDRIGLAGVNGAGKSTLLKILAGVTENESGEITRSRQATVGYLPQEISEIDTRQSLYDEAQTAFADLIAKQKELEEIHNQLAASANSQNQAEMDALIHKQGELQHELDQSGIYSMDSQISKILTGLGFKEKDFGRECSSFSGGWLMRLMLAKQLLAAPSFLFLDEPTNHLDIATLRWLEEFLVSFPGGLVIISHDRAFLDNMTTTTWELSLGNLNVYKGNYTKYLAEKEQRLAIQRSAYDNQQAQIRQTERFVQRFRAKSTKAKQVQSRIKQLDKIDRVELEGSENHISFQFPPAAASGRITLEVSHLAKNYGSNHVLDDVSFDLQRGDKIAIVGVNGAGKSTLVKILAGLVPNGSGTVRFGHNVTPAYFGQHQAQELSPDYTALETLNMVENDKTLTQTRSLLGAFLFSGEDVDKKVRVLSGGEKSRLALARMIV</sequence>
<dbReference type="PROSITE" id="PS00211">
    <property type="entry name" value="ABC_TRANSPORTER_1"/>
    <property type="match status" value="1"/>
</dbReference>
<keyword evidence="2 4" id="KW-0067">ATP-binding</keyword>
<evidence type="ECO:0000256" key="1">
    <source>
        <dbReference type="ARBA" id="ARBA00022741"/>
    </source>
</evidence>
<dbReference type="InterPro" id="IPR003593">
    <property type="entry name" value="AAA+_ATPase"/>
</dbReference>
<dbReference type="InterPro" id="IPR027417">
    <property type="entry name" value="P-loop_NTPase"/>
</dbReference>
<dbReference type="InterPro" id="IPR017871">
    <property type="entry name" value="ABC_transporter-like_CS"/>
</dbReference>
<reference evidence="4 5" key="1">
    <citation type="submission" date="2020-08" db="EMBL/GenBank/DDBJ databases">
        <title>Bridging the membrane lipid divide: bacteria of the FCB group superphylum have the potential to synthesize archaeal ether lipids.</title>
        <authorList>
            <person name="Villanueva L."/>
            <person name="Von Meijenfeldt F.A.B."/>
            <person name="Westbye A.B."/>
            <person name="Yadav S."/>
            <person name="Hopmans E.C."/>
            <person name="Dutilh B.E."/>
            <person name="Sinninghe Damste J.S."/>
        </authorList>
    </citation>
    <scope>NUCLEOTIDE SEQUENCE [LARGE SCALE GENOMIC DNA]</scope>
    <source>
        <strain evidence="4">NIOZ-UU47</strain>
    </source>
</reference>
<gene>
    <name evidence="4" type="ORF">H8E41_12575</name>
</gene>
<dbReference type="GO" id="GO:0005524">
    <property type="term" value="F:ATP binding"/>
    <property type="evidence" value="ECO:0007669"/>
    <property type="project" value="UniProtKB-KW"/>
</dbReference>
<dbReference type="InterPro" id="IPR003439">
    <property type="entry name" value="ABC_transporter-like_ATP-bd"/>
</dbReference>
<evidence type="ECO:0000259" key="3">
    <source>
        <dbReference type="PROSITE" id="PS50893"/>
    </source>
</evidence>
<proteinExistence type="predicted"/>
<accession>A0A8J6NFE0</accession>
<protein>
    <submittedName>
        <fullName evidence="4">ABC-F family ATP-binding cassette domain-containing protein</fullName>
    </submittedName>
</protein>
<dbReference type="EMBL" id="JACNJZ010000184">
    <property type="protein sequence ID" value="MBC8318732.1"/>
    <property type="molecule type" value="Genomic_DNA"/>
</dbReference>
<keyword evidence="1" id="KW-0547">Nucleotide-binding</keyword>
<dbReference type="PANTHER" id="PTHR42855">
    <property type="entry name" value="ABC TRANSPORTER ATP-BINDING SUBUNIT"/>
    <property type="match status" value="1"/>
</dbReference>
<dbReference type="Proteomes" id="UP000614424">
    <property type="component" value="Unassembled WGS sequence"/>
</dbReference>
<comment type="caution">
    <text evidence="4">The sequence shown here is derived from an EMBL/GenBank/DDBJ whole genome shotgun (WGS) entry which is preliminary data.</text>
</comment>
<dbReference type="CDD" id="cd03221">
    <property type="entry name" value="ABCF_EF-3"/>
    <property type="match status" value="1"/>
</dbReference>
<dbReference type="GO" id="GO:0016887">
    <property type="term" value="F:ATP hydrolysis activity"/>
    <property type="evidence" value="ECO:0007669"/>
    <property type="project" value="InterPro"/>
</dbReference>
<evidence type="ECO:0000256" key="2">
    <source>
        <dbReference type="ARBA" id="ARBA00022840"/>
    </source>
</evidence>
<organism evidence="4 5">
    <name type="scientific">Candidatus Desulfobia pelagia</name>
    <dbReference type="NCBI Taxonomy" id="2841692"/>
    <lineage>
        <taxon>Bacteria</taxon>
        <taxon>Pseudomonadati</taxon>
        <taxon>Thermodesulfobacteriota</taxon>
        <taxon>Desulfobulbia</taxon>
        <taxon>Desulfobulbales</taxon>
        <taxon>Desulfobulbaceae</taxon>
        <taxon>Candidatus Desulfobia</taxon>
    </lineage>
</organism>
<feature type="domain" description="ABC transporter" evidence="3">
    <location>
        <begin position="2"/>
        <end position="262"/>
    </location>
</feature>
<dbReference type="Gene3D" id="3.40.50.300">
    <property type="entry name" value="P-loop containing nucleotide triphosphate hydrolases"/>
    <property type="match status" value="2"/>
</dbReference>
<dbReference type="InterPro" id="IPR032781">
    <property type="entry name" value="ABC_tran_Xtn"/>
</dbReference>
<dbReference type="PROSITE" id="PS50893">
    <property type="entry name" value="ABC_TRANSPORTER_2"/>
    <property type="match status" value="1"/>
</dbReference>
<dbReference type="Pfam" id="PF12848">
    <property type="entry name" value="ABC_tran_Xtn"/>
    <property type="match status" value="1"/>
</dbReference>
<dbReference type="SUPFAM" id="SSF52540">
    <property type="entry name" value="P-loop containing nucleoside triphosphate hydrolases"/>
    <property type="match status" value="2"/>
</dbReference>
<evidence type="ECO:0000313" key="5">
    <source>
        <dbReference type="Proteomes" id="UP000614424"/>
    </source>
</evidence>